<name>A0ACD3AZT0_9AGAR</name>
<accession>A0ACD3AZT0</accession>
<dbReference type="EMBL" id="ML208300">
    <property type="protein sequence ID" value="TFK71278.1"/>
    <property type="molecule type" value="Genomic_DNA"/>
</dbReference>
<keyword evidence="2" id="KW-1185">Reference proteome</keyword>
<dbReference type="Proteomes" id="UP000308600">
    <property type="component" value="Unassembled WGS sequence"/>
</dbReference>
<protein>
    <submittedName>
        <fullName evidence="1">Uncharacterized protein</fullName>
    </submittedName>
</protein>
<gene>
    <name evidence="1" type="ORF">BDN72DRAFT_837872</name>
</gene>
<evidence type="ECO:0000313" key="2">
    <source>
        <dbReference type="Proteomes" id="UP000308600"/>
    </source>
</evidence>
<proteinExistence type="predicted"/>
<reference evidence="1 2" key="1">
    <citation type="journal article" date="2019" name="Nat. Ecol. Evol.">
        <title>Megaphylogeny resolves global patterns of mushroom evolution.</title>
        <authorList>
            <person name="Varga T."/>
            <person name="Krizsan K."/>
            <person name="Foldi C."/>
            <person name="Dima B."/>
            <person name="Sanchez-Garcia M."/>
            <person name="Sanchez-Ramirez S."/>
            <person name="Szollosi G.J."/>
            <person name="Szarkandi J.G."/>
            <person name="Papp V."/>
            <person name="Albert L."/>
            <person name="Andreopoulos W."/>
            <person name="Angelini C."/>
            <person name="Antonin V."/>
            <person name="Barry K.W."/>
            <person name="Bougher N.L."/>
            <person name="Buchanan P."/>
            <person name="Buyck B."/>
            <person name="Bense V."/>
            <person name="Catcheside P."/>
            <person name="Chovatia M."/>
            <person name="Cooper J."/>
            <person name="Damon W."/>
            <person name="Desjardin D."/>
            <person name="Finy P."/>
            <person name="Geml J."/>
            <person name="Haridas S."/>
            <person name="Hughes K."/>
            <person name="Justo A."/>
            <person name="Karasinski D."/>
            <person name="Kautmanova I."/>
            <person name="Kiss B."/>
            <person name="Kocsube S."/>
            <person name="Kotiranta H."/>
            <person name="LaButti K.M."/>
            <person name="Lechner B.E."/>
            <person name="Liimatainen K."/>
            <person name="Lipzen A."/>
            <person name="Lukacs Z."/>
            <person name="Mihaltcheva S."/>
            <person name="Morgado L.N."/>
            <person name="Niskanen T."/>
            <person name="Noordeloos M.E."/>
            <person name="Ohm R.A."/>
            <person name="Ortiz-Santana B."/>
            <person name="Ovrebo C."/>
            <person name="Racz N."/>
            <person name="Riley R."/>
            <person name="Savchenko A."/>
            <person name="Shiryaev A."/>
            <person name="Soop K."/>
            <person name="Spirin V."/>
            <person name="Szebenyi C."/>
            <person name="Tomsovsky M."/>
            <person name="Tulloss R.E."/>
            <person name="Uehling J."/>
            <person name="Grigoriev I.V."/>
            <person name="Vagvolgyi C."/>
            <person name="Papp T."/>
            <person name="Martin F.M."/>
            <person name="Miettinen O."/>
            <person name="Hibbett D.S."/>
            <person name="Nagy L.G."/>
        </authorList>
    </citation>
    <scope>NUCLEOTIDE SEQUENCE [LARGE SCALE GENOMIC DNA]</scope>
    <source>
        <strain evidence="1 2">NL-1719</strain>
    </source>
</reference>
<organism evidence="1 2">
    <name type="scientific">Pluteus cervinus</name>
    <dbReference type="NCBI Taxonomy" id="181527"/>
    <lineage>
        <taxon>Eukaryota</taxon>
        <taxon>Fungi</taxon>
        <taxon>Dikarya</taxon>
        <taxon>Basidiomycota</taxon>
        <taxon>Agaricomycotina</taxon>
        <taxon>Agaricomycetes</taxon>
        <taxon>Agaricomycetidae</taxon>
        <taxon>Agaricales</taxon>
        <taxon>Pluteineae</taxon>
        <taxon>Pluteaceae</taxon>
        <taxon>Pluteus</taxon>
    </lineage>
</organism>
<sequence>MSLVDEQPLSQAIYASSGDSLIAEAISHNVDSDVQSVFPISRLPKNLLSQVMMQAYKSGRNALRVRLTLSWVSRHWRRVALGDARLWTCINIGRDGRNSLAVEQEYTKECIIRSKQFPLQVNLNLRHAPTPVLETCLSQIHRIQKLTYDAGYSGGKILCTKSQLEHQRNFWSSSAPQLTSLELGYVSFTGNQRDFLANNYPRLKSLSLWSSNLDWNAPLLSCSTLTTLAISKPDNRSWVNSLANKLALMPLLVSCSLSYCFVPSSMSTASDTIHLRSLRRLYLQGEHISLLQFLGILGIPAEASVEAQMETETFITTDVRKAFDTLQRTRPYLWGDIRDLEIHATSSSFTAEVANPLSASKDCISFQSFRADNTRSLTAACDSLAISNLETLSVRSIETGFYSIFGRLQHLKSITFGHHTEKKFIWSLFDDTVGKERDDVPLPSLTELCFDGRVDEYQLHELLAERKRILQRQLTWLTLLHCSQEYSTEFEEVADEVSAYED</sequence>
<evidence type="ECO:0000313" key="1">
    <source>
        <dbReference type="EMBL" id="TFK71278.1"/>
    </source>
</evidence>